<evidence type="ECO:0008006" key="3">
    <source>
        <dbReference type="Google" id="ProtNLM"/>
    </source>
</evidence>
<dbReference type="SUPFAM" id="SSF57667">
    <property type="entry name" value="beta-beta-alpha zinc fingers"/>
    <property type="match status" value="1"/>
</dbReference>
<protein>
    <recommendedName>
        <fullName evidence="3">CGG triplet repeat-binding protein 1</fullName>
    </recommendedName>
</protein>
<proteinExistence type="predicted"/>
<evidence type="ECO:0000313" key="2">
    <source>
        <dbReference type="Proteomes" id="UP000595437"/>
    </source>
</evidence>
<sequence>MWLQQLSLSNDDIKFVDMKTSFCRHCESSFESRQKAQVKQHIESAKHKKNMQLKMKRSSSQAQLEDVFERSTKKSKSFDLNKNSVKLYWHKLQVPMFRKFLKNIVL</sequence>
<dbReference type="InterPro" id="IPR036236">
    <property type="entry name" value="Znf_C2H2_sf"/>
</dbReference>
<dbReference type="Proteomes" id="UP000595437">
    <property type="component" value="Chromosome 7"/>
</dbReference>
<name>A0A7T8K7W7_CALRO</name>
<dbReference type="AlphaFoldDB" id="A0A7T8K7W7"/>
<organism evidence="1 2">
    <name type="scientific">Caligus rogercresseyi</name>
    <name type="common">Sea louse</name>
    <dbReference type="NCBI Taxonomy" id="217165"/>
    <lineage>
        <taxon>Eukaryota</taxon>
        <taxon>Metazoa</taxon>
        <taxon>Ecdysozoa</taxon>
        <taxon>Arthropoda</taxon>
        <taxon>Crustacea</taxon>
        <taxon>Multicrustacea</taxon>
        <taxon>Hexanauplia</taxon>
        <taxon>Copepoda</taxon>
        <taxon>Siphonostomatoida</taxon>
        <taxon>Caligidae</taxon>
        <taxon>Caligus</taxon>
    </lineage>
</organism>
<keyword evidence="2" id="KW-1185">Reference proteome</keyword>
<evidence type="ECO:0000313" key="1">
    <source>
        <dbReference type="EMBL" id="QQP50202.1"/>
    </source>
</evidence>
<gene>
    <name evidence="1" type="ORF">FKW44_011127</name>
</gene>
<feature type="non-terminal residue" evidence="1">
    <location>
        <position position="106"/>
    </location>
</feature>
<dbReference type="OrthoDB" id="6780653at2759"/>
<accession>A0A7T8K7W7</accession>
<dbReference type="Gene3D" id="3.30.160.60">
    <property type="entry name" value="Classic Zinc Finger"/>
    <property type="match status" value="1"/>
</dbReference>
<reference evidence="2" key="1">
    <citation type="submission" date="2021-01" db="EMBL/GenBank/DDBJ databases">
        <title>Caligus Genome Assembly.</title>
        <authorList>
            <person name="Gallardo-Escarate C."/>
        </authorList>
    </citation>
    <scope>NUCLEOTIDE SEQUENCE [LARGE SCALE GENOMIC DNA]</scope>
</reference>
<dbReference type="EMBL" id="CP045896">
    <property type="protein sequence ID" value="QQP50202.1"/>
    <property type="molecule type" value="Genomic_DNA"/>
</dbReference>